<feature type="transmembrane region" description="Helical" evidence="9">
    <location>
        <begin position="137"/>
        <end position="162"/>
    </location>
</feature>
<evidence type="ECO:0000313" key="10">
    <source>
        <dbReference type="EMBL" id="QEA13041.1"/>
    </source>
</evidence>
<dbReference type="KEGG" id="cof:FOZ74_08350"/>
<organism evidence="10 11">
    <name type="scientific">Comamonas flocculans</name>
    <dbReference type="NCBI Taxonomy" id="2597701"/>
    <lineage>
        <taxon>Bacteria</taxon>
        <taxon>Pseudomonadati</taxon>
        <taxon>Pseudomonadota</taxon>
        <taxon>Betaproteobacteria</taxon>
        <taxon>Burkholderiales</taxon>
        <taxon>Comamonadaceae</taxon>
        <taxon>Comamonas</taxon>
    </lineage>
</organism>
<dbReference type="PANTHER" id="PTHR11795:SF445">
    <property type="entry name" value="AMINO ACID ABC TRANSPORTER PERMEASE PROTEIN"/>
    <property type="match status" value="1"/>
</dbReference>
<evidence type="ECO:0000256" key="4">
    <source>
        <dbReference type="ARBA" id="ARBA00022692"/>
    </source>
</evidence>
<name>A0A5B8RU63_9BURK</name>
<evidence type="ECO:0000256" key="6">
    <source>
        <dbReference type="ARBA" id="ARBA00022989"/>
    </source>
</evidence>
<evidence type="ECO:0000256" key="1">
    <source>
        <dbReference type="ARBA" id="ARBA00004651"/>
    </source>
</evidence>
<comment type="similarity">
    <text evidence="8">Belongs to the binding-protein-dependent transport system permease family. LivHM subfamily.</text>
</comment>
<dbReference type="AlphaFoldDB" id="A0A5B8RU63"/>
<keyword evidence="5" id="KW-0029">Amino-acid transport</keyword>
<comment type="subcellular location">
    <subcellularLocation>
        <location evidence="1">Cell membrane</location>
        <topology evidence="1">Multi-pass membrane protein</topology>
    </subcellularLocation>
</comment>
<dbReference type="GO" id="GO:0022857">
    <property type="term" value="F:transmembrane transporter activity"/>
    <property type="evidence" value="ECO:0007669"/>
    <property type="project" value="InterPro"/>
</dbReference>
<dbReference type="InterPro" id="IPR001851">
    <property type="entry name" value="ABC_transp_permease"/>
</dbReference>
<dbReference type="CDD" id="cd06582">
    <property type="entry name" value="TM_PBP1_LivH_like"/>
    <property type="match status" value="1"/>
</dbReference>
<gene>
    <name evidence="10" type="ORF">FOZ74_08350</name>
</gene>
<keyword evidence="7 9" id="KW-0472">Membrane</keyword>
<dbReference type="Proteomes" id="UP000321199">
    <property type="component" value="Chromosome"/>
</dbReference>
<dbReference type="PANTHER" id="PTHR11795">
    <property type="entry name" value="BRANCHED-CHAIN AMINO ACID TRANSPORT SYSTEM PERMEASE PROTEIN LIVH"/>
    <property type="match status" value="1"/>
</dbReference>
<dbReference type="GO" id="GO:0005886">
    <property type="term" value="C:plasma membrane"/>
    <property type="evidence" value="ECO:0007669"/>
    <property type="project" value="UniProtKB-SubCell"/>
</dbReference>
<keyword evidence="2" id="KW-0813">Transport</keyword>
<dbReference type="EMBL" id="CP042344">
    <property type="protein sequence ID" value="QEA13041.1"/>
    <property type="molecule type" value="Genomic_DNA"/>
</dbReference>
<evidence type="ECO:0000256" key="2">
    <source>
        <dbReference type="ARBA" id="ARBA00022448"/>
    </source>
</evidence>
<evidence type="ECO:0000313" key="11">
    <source>
        <dbReference type="Proteomes" id="UP000321199"/>
    </source>
</evidence>
<evidence type="ECO:0000256" key="8">
    <source>
        <dbReference type="ARBA" id="ARBA00037998"/>
    </source>
</evidence>
<sequence>MIAEWLNTLLQGVLLGGLYALFAAGLSISFGVMRMINIAHGDMIVLASYATIVGANYLHLPMALTVVLVVCVLSALGYAAQRLVFNRTLGADLLRPLLLTFGLSIVIRESLQAVFSADVRSVDVGPLATATWGLGAQVNVGVLPLLVMLVGLACIAALQWLFRRTAMGRSFRATSDDADTASLMGVNRKHVYALAMVFGSAMVALAGAFLVMRTTVSPSDGPARLIYAFEAVIIGGLGSLWGTVAGGVVLGVAQAIGSRLDPGWGTLAGHLAFLGILWARPQGLFPATRDR</sequence>
<dbReference type="GO" id="GO:0006865">
    <property type="term" value="P:amino acid transport"/>
    <property type="evidence" value="ECO:0007669"/>
    <property type="project" value="UniProtKB-KW"/>
</dbReference>
<evidence type="ECO:0000256" key="7">
    <source>
        <dbReference type="ARBA" id="ARBA00023136"/>
    </source>
</evidence>
<reference evidence="10 11" key="1">
    <citation type="submission" date="2019-07" db="EMBL/GenBank/DDBJ databases">
        <title>Complete genome sequence of Comamonas sp. NLF 7-7 isolated from livestock.</title>
        <authorList>
            <person name="Kim D.H."/>
            <person name="Kim J.G."/>
        </authorList>
    </citation>
    <scope>NUCLEOTIDE SEQUENCE [LARGE SCALE GENOMIC DNA]</scope>
    <source>
        <strain evidence="10 11">NLF 7-7</strain>
    </source>
</reference>
<keyword evidence="3" id="KW-1003">Cell membrane</keyword>
<feature type="transmembrane region" description="Helical" evidence="9">
    <location>
        <begin position="66"/>
        <end position="85"/>
    </location>
</feature>
<accession>A0A5B8RU63</accession>
<keyword evidence="6 9" id="KW-1133">Transmembrane helix</keyword>
<keyword evidence="4 9" id="KW-0812">Transmembrane</keyword>
<feature type="transmembrane region" description="Helical" evidence="9">
    <location>
        <begin position="191"/>
        <end position="213"/>
    </location>
</feature>
<dbReference type="RefSeq" id="WP_146912634.1">
    <property type="nucleotide sequence ID" value="NZ_CP042344.1"/>
</dbReference>
<feature type="transmembrane region" description="Helical" evidence="9">
    <location>
        <begin position="97"/>
        <end position="117"/>
    </location>
</feature>
<proteinExistence type="inferred from homology"/>
<evidence type="ECO:0000256" key="3">
    <source>
        <dbReference type="ARBA" id="ARBA00022475"/>
    </source>
</evidence>
<keyword evidence="11" id="KW-1185">Reference proteome</keyword>
<feature type="transmembrane region" description="Helical" evidence="9">
    <location>
        <begin position="225"/>
        <end position="252"/>
    </location>
</feature>
<evidence type="ECO:0000256" key="9">
    <source>
        <dbReference type="SAM" id="Phobius"/>
    </source>
</evidence>
<dbReference type="InterPro" id="IPR052157">
    <property type="entry name" value="BCAA_transport_permease"/>
</dbReference>
<feature type="transmembrane region" description="Helical" evidence="9">
    <location>
        <begin position="12"/>
        <end position="32"/>
    </location>
</feature>
<protein>
    <submittedName>
        <fullName evidence="10">Branched-chain amino acid ABC transporter permease</fullName>
    </submittedName>
</protein>
<evidence type="ECO:0000256" key="5">
    <source>
        <dbReference type="ARBA" id="ARBA00022970"/>
    </source>
</evidence>
<dbReference type="Pfam" id="PF02653">
    <property type="entry name" value="BPD_transp_2"/>
    <property type="match status" value="1"/>
</dbReference>
<dbReference type="OrthoDB" id="9807115at2"/>